<comment type="subcellular location">
    <subcellularLocation>
        <location evidence="1">Cell membrane</location>
        <topology evidence="1">Multi-pass membrane protein</topology>
    </subcellularLocation>
</comment>
<dbReference type="PANTHER" id="PTHR33452">
    <property type="entry name" value="OXIDOREDUCTASE CATD-RELATED"/>
    <property type="match status" value="1"/>
</dbReference>
<evidence type="ECO:0000256" key="4">
    <source>
        <dbReference type="ARBA" id="ARBA00022692"/>
    </source>
</evidence>
<evidence type="ECO:0000256" key="3">
    <source>
        <dbReference type="ARBA" id="ARBA00022475"/>
    </source>
</evidence>
<evidence type="ECO:0000313" key="7">
    <source>
        <dbReference type="EMBL" id="BBO23719.1"/>
    </source>
</evidence>
<keyword evidence="5" id="KW-1133">Transmembrane helix</keyword>
<comment type="similarity">
    <text evidence="2">Belongs to the DoxX family.</text>
</comment>
<gene>
    <name evidence="7" type="ORF">NPRO_13140</name>
</gene>
<dbReference type="EMBL" id="AP021858">
    <property type="protein sequence ID" value="BBO23719.1"/>
    <property type="molecule type" value="Genomic_DNA"/>
</dbReference>
<proteinExistence type="inferred from homology"/>
<evidence type="ECO:0008006" key="9">
    <source>
        <dbReference type="Google" id="ProtNLM"/>
    </source>
</evidence>
<dbReference type="GO" id="GO:0005886">
    <property type="term" value="C:plasma membrane"/>
    <property type="evidence" value="ECO:0007669"/>
    <property type="project" value="UniProtKB-SubCell"/>
</dbReference>
<organism evidence="7 8">
    <name type="scientific">Candidatus Nitrosymbiomonas proteolyticus</name>
    <dbReference type="NCBI Taxonomy" id="2608984"/>
    <lineage>
        <taxon>Bacteria</taxon>
        <taxon>Bacillati</taxon>
        <taxon>Armatimonadota</taxon>
        <taxon>Armatimonadota incertae sedis</taxon>
        <taxon>Candidatus Nitrosymbiomonas</taxon>
    </lineage>
</organism>
<dbReference type="KEGG" id="npy:NPRO_13140"/>
<keyword evidence="6" id="KW-0472">Membrane</keyword>
<protein>
    <recommendedName>
        <fullName evidence="9">DoxX family protein</fullName>
    </recommendedName>
</protein>
<evidence type="ECO:0000256" key="5">
    <source>
        <dbReference type="ARBA" id="ARBA00022989"/>
    </source>
</evidence>
<dbReference type="PANTHER" id="PTHR33452:SF1">
    <property type="entry name" value="INNER MEMBRANE PROTEIN YPHA-RELATED"/>
    <property type="match status" value="1"/>
</dbReference>
<dbReference type="AlphaFoldDB" id="A0A809R8D1"/>
<keyword evidence="4" id="KW-0812">Transmembrane</keyword>
<dbReference type="InterPro" id="IPR051907">
    <property type="entry name" value="DoxX-like_oxidoreductase"/>
</dbReference>
<evidence type="ECO:0000256" key="1">
    <source>
        <dbReference type="ARBA" id="ARBA00004651"/>
    </source>
</evidence>
<sequence>MGFPLPEFFAWLVAVLETGGGILVAVGLFARPLAFFLFIHMSIAFFLAHSGQAFAQRELAFLFGAAMLAIAWMGTGKYGLDAFFAKKD</sequence>
<accession>A0A809R8D1</accession>
<evidence type="ECO:0000256" key="2">
    <source>
        <dbReference type="ARBA" id="ARBA00006679"/>
    </source>
</evidence>
<evidence type="ECO:0000313" key="8">
    <source>
        <dbReference type="Proteomes" id="UP000662873"/>
    </source>
</evidence>
<evidence type="ECO:0000256" key="6">
    <source>
        <dbReference type="ARBA" id="ARBA00023136"/>
    </source>
</evidence>
<dbReference type="InterPro" id="IPR032808">
    <property type="entry name" value="DoxX"/>
</dbReference>
<dbReference type="Pfam" id="PF07681">
    <property type="entry name" value="DoxX"/>
    <property type="match status" value="1"/>
</dbReference>
<reference evidence="7" key="1">
    <citation type="journal article" name="DNA Res.">
        <title>The physiological potential of anammox bacteria as revealed by their core genome structure.</title>
        <authorList>
            <person name="Okubo T."/>
            <person name="Toyoda A."/>
            <person name="Fukuhara K."/>
            <person name="Uchiyama I."/>
            <person name="Harigaya Y."/>
            <person name="Kuroiwa M."/>
            <person name="Suzuki T."/>
            <person name="Murakami Y."/>
            <person name="Suwa Y."/>
            <person name="Takami H."/>
        </authorList>
    </citation>
    <scope>NUCLEOTIDE SEQUENCE</scope>
    <source>
        <strain evidence="7">317325-2</strain>
    </source>
</reference>
<keyword evidence="3" id="KW-1003">Cell membrane</keyword>
<dbReference type="Proteomes" id="UP000662873">
    <property type="component" value="Chromosome"/>
</dbReference>
<name>A0A809R8D1_9BACT</name>